<gene>
    <name evidence="2" type="ORF">PACLA_8A050378</name>
</gene>
<dbReference type="InterPro" id="IPR057251">
    <property type="entry name" value="FP_C"/>
</dbReference>
<protein>
    <recommendedName>
        <fullName evidence="1">FP protein C-terminal domain-containing protein</fullName>
    </recommendedName>
</protein>
<keyword evidence="3" id="KW-1185">Reference proteome</keyword>
<proteinExistence type="predicted"/>
<evidence type="ECO:0000313" key="3">
    <source>
        <dbReference type="Proteomes" id="UP001152795"/>
    </source>
</evidence>
<evidence type="ECO:0000259" key="1">
    <source>
        <dbReference type="Pfam" id="PF25298"/>
    </source>
</evidence>
<accession>A0A6S7GFK9</accession>
<sequence>MPDTVKSLKIENDELKKQVIGLKVDLKHFQESILKKFRDMPSKMATTSPSTNSDIVKSLDYLSDAYDDLKPFRAFAEKEFKRFNERLDDLYSRSNEIAIAVDEMQKYSYQYNLKILGLPESGHGRETADVSTDLCIRLFKEMGVEVNAYDIDIAHRIPMRNASAGPRPIICKFTRRLVRNKIIAARKEATNVRAETIGLQSNPDASPNRIMIVEHLTPKTQVLFNEAKRFQNQHNYKFCWVKNFTIFLRKAEDSNHIQIRCSQDLAKLTE</sequence>
<organism evidence="2 3">
    <name type="scientific">Paramuricea clavata</name>
    <name type="common">Red gorgonian</name>
    <name type="synonym">Violescent sea-whip</name>
    <dbReference type="NCBI Taxonomy" id="317549"/>
    <lineage>
        <taxon>Eukaryota</taxon>
        <taxon>Metazoa</taxon>
        <taxon>Cnidaria</taxon>
        <taxon>Anthozoa</taxon>
        <taxon>Octocorallia</taxon>
        <taxon>Malacalcyonacea</taxon>
        <taxon>Plexauridae</taxon>
        <taxon>Paramuricea</taxon>
    </lineage>
</organism>
<dbReference type="Gene3D" id="3.30.70.1820">
    <property type="entry name" value="L1 transposable element, RRM domain"/>
    <property type="match status" value="1"/>
</dbReference>
<comment type="caution">
    <text evidence="2">The sequence shown here is derived from an EMBL/GenBank/DDBJ whole genome shotgun (WGS) entry which is preliminary data.</text>
</comment>
<evidence type="ECO:0000313" key="2">
    <source>
        <dbReference type="EMBL" id="CAB3988139.1"/>
    </source>
</evidence>
<reference evidence="2" key="1">
    <citation type="submission" date="2020-04" db="EMBL/GenBank/DDBJ databases">
        <authorList>
            <person name="Alioto T."/>
            <person name="Alioto T."/>
            <person name="Gomez Garrido J."/>
        </authorList>
    </citation>
    <scope>NUCLEOTIDE SEQUENCE</scope>
    <source>
        <strain evidence="2">A484AB</strain>
    </source>
</reference>
<name>A0A6S7GFK9_PARCT</name>
<dbReference type="Proteomes" id="UP001152795">
    <property type="component" value="Unassembled WGS sequence"/>
</dbReference>
<feature type="domain" description="FP protein C-terminal" evidence="1">
    <location>
        <begin position="217"/>
        <end position="269"/>
    </location>
</feature>
<dbReference type="OrthoDB" id="5984307at2759"/>
<dbReference type="EMBL" id="CACRXK020001286">
    <property type="protein sequence ID" value="CAB3988139.1"/>
    <property type="molecule type" value="Genomic_DNA"/>
</dbReference>
<dbReference type="Pfam" id="PF25298">
    <property type="entry name" value="Baculo_FP_2nd"/>
    <property type="match status" value="1"/>
</dbReference>
<dbReference type="AlphaFoldDB" id="A0A6S7GFK9"/>